<organism evidence="1">
    <name type="scientific">Siphoviridae sp. ctrpg19</name>
    <dbReference type="NCBI Taxonomy" id="2826481"/>
    <lineage>
        <taxon>Viruses</taxon>
        <taxon>Duplodnaviria</taxon>
        <taxon>Heunggongvirae</taxon>
        <taxon>Uroviricota</taxon>
        <taxon>Caudoviricetes</taxon>
    </lineage>
</organism>
<accession>A0A8S5MKD3</accession>
<reference evidence="1" key="1">
    <citation type="journal article" date="2021" name="Proc. Natl. Acad. Sci. U.S.A.">
        <title>A Catalog of Tens of Thousands of Viruses from Human Metagenomes Reveals Hidden Associations with Chronic Diseases.</title>
        <authorList>
            <person name="Tisza M.J."/>
            <person name="Buck C.B."/>
        </authorList>
    </citation>
    <scope>NUCLEOTIDE SEQUENCE</scope>
    <source>
        <strain evidence="1">Ctrpg19</strain>
    </source>
</reference>
<proteinExistence type="predicted"/>
<dbReference type="EMBL" id="BK014923">
    <property type="protein sequence ID" value="DAD82700.1"/>
    <property type="molecule type" value="Genomic_DNA"/>
</dbReference>
<sequence>MKCLGYKCFKGVGGAIDTFGKFRIYSLNKKQIKNRRAIKIYKKLLKLGFLEFPNEPFPEFTKRENINLNPQESFFIEEPLFRYAQKEDSLHGYGNQLVFSSTEELNEQETH</sequence>
<name>A0A8S5MKD3_9CAUD</name>
<evidence type="ECO:0000313" key="1">
    <source>
        <dbReference type="EMBL" id="DAD82700.1"/>
    </source>
</evidence>
<protein>
    <submittedName>
        <fullName evidence="1">Uncharacterized protein</fullName>
    </submittedName>
</protein>